<dbReference type="RefSeq" id="WP_229927066.1">
    <property type="nucleotide sequence ID" value="NZ_BNBO01000001.1"/>
</dbReference>
<dbReference type="PANTHER" id="PTHR31891:SF1">
    <property type="entry name" value="FORMAMIDASE C869.04-RELATED"/>
    <property type="match status" value="1"/>
</dbReference>
<gene>
    <name evidence="1" type="primary">fdmA2</name>
    <name evidence="1" type="ORF">GCM10018781_02040</name>
</gene>
<evidence type="ECO:0000313" key="1">
    <source>
        <dbReference type="EMBL" id="GHH59221.1"/>
    </source>
</evidence>
<protein>
    <submittedName>
        <fullName evidence="1">Formamidase</fullName>
    </submittedName>
</protein>
<dbReference type="Proteomes" id="UP000617734">
    <property type="component" value="Unassembled WGS sequence"/>
</dbReference>
<name>A0A919FBA5_9ACTN</name>
<dbReference type="GeneID" id="95350761"/>
<proteinExistence type="predicted"/>
<dbReference type="Gene3D" id="2.60.120.580">
    <property type="entry name" value="Acetamidase/Formamidase-like domains"/>
    <property type="match status" value="2"/>
</dbReference>
<dbReference type="AlphaFoldDB" id="A0A919FBA5"/>
<dbReference type="InterPro" id="IPR004304">
    <property type="entry name" value="FmdA_AmdA"/>
</dbReference>
<dbReference type="EMBL" id="BNBO01000001">
    <property type="protein sequence ID" value="GHH59221.1"/>
    <property type="molecule type" value="Genomic_DNA"/>
</dbReference>
<organism evidence="1 2">
    <name type="scientific">Kitasatospora indigofera</name>
    <dbReference type="NCBI Taxonomy" id="67307"/>
    <lineage>
        <taxon>Bacteria</taxon>
        <taxon>Bacillati</taxon>
        <taxon>Actinomycetota</taxon>
        <taxon>Actinomycetes</taxon>
        <taxon>Kitasatosporales</taxon>
        <taxon>Streptomycetaceae</taxon>
        <taxon>Kitasatospora</taxon>
    </lineage>
</organism>
<dbReference type="Pfam" id="PF03069">
    <property type="entry name" value="FmdA_AmdA"/>
    <property type="match status" value="1"/>
</dbReference>
<comment type="caution">
    <text evidence="1">The sequence shown here is derived from an EMBL/GenBank/DDBJ whole genome shotgun (WGS) entry which is preliminary data.</text>
</comment>
<accession>A0A919FBA5</accession>
<dbReference type="PANTHER" id="PTHR31891">
    <property type="entry name" value="FORMAMIDASE C869.04-RELATED"/>
    <property type="match status" value="1"/>
</dbReference>
<sequence length="374" mass="38765">MANVLQPGTGPINGDAYLPSTPDTVSWGLLPTAADRPVLTVDPGSTVCFDTVSHEGLLADQGGDPAAFFGAAGIAPGLLLADARDIGAALTHRPDRTGPHIVTGPVAVRGARPGDVLEVQVLGLLRRAPYGVISNRHGRGALAGEFPIPPHGWPDGQPVPTVSLVARVDDEGRGLLPTGDGRAVRFPLAPFLGIMGVATAGDRPHDSVPPGPHGGNLDIRMLTEGARLYLPVQADGALFYTGDPHFAQGDGEVSLTAFEAPLRATLRLTLHRDPAVRRLAAELALPYAETADAHLLLGLDPDLDTAVRQATRNAVTFLRARHGLPPAVALAYLSAACDVRISQVVDRVKGAHFVLPKADLADLGPGPAADGEAS</sequence>
<keyword evidence="2" id="KW-1185">Reference proteome</keyword>
<dbReference type="GO" id="GO:0016811">
    <property type="term" value="F:hydrolase activity, acting on carbon-nitrogen (but not peptide) bonds, in linear amides"/>
    <property type="evidence" value="ECO:0007669"/>
    <property type="project" value="InterPro"/>
</dbReference>
<reference evidence="1" key="2">
    <citation type="submission" date="2020-09" db="EMBL/GenBank/DDBJ databases">
        <authorList>
            <person name="Sun Q."/>
            <person name="Ohkuma M."/>
        </authorList>
    </citation>
    <scope>NUCLEOTIDE SEQUENCE</scope>
    <source>
        <strain evidence="1">JCM 4646</strain>
    </source>
</reference>
<dbReference type="SUPFAM" id="SSF141130">
    <property type="entry name" value="Acetamidase/Formamidase-like"/>
    <property type="match status" value="1"/>
</dbReference>
<evidence type="ECO:0000313" key="2">
    <source>
        <dbReference type="Proteomes" id="UP000617734"/>
    </source>
</evidence>
<dbReference type="Gene3D" id="3.10.28.20">
    <property type="entry name" value="Acetamidase/Formamidase-like domains"/>
    <property type="match status" value="1"/>
</dbReference>
<reference evidence="1" key="1">
    <citation type="journal article" date="2014" name="Int. J. Syst. Evol. Microbiol.">
        <title>Complete genome sequence of Corynebacterium casei LMG S-19264T (=DSM 44701T), isolated from a smear-ripened cheese.</title>
        <authorList>
            <consortium name="US DOE Joint Genome Institute (JGI-PGF)"/>
            <person name="Walter F."/>
            <person name="Albersmeier A."/>
            <person name="Kalinowski J."/>
            <person name="Ruckert C."/>
        </authorList>
    </citation>
    <scope>NUCLEOTIDE SEQUENCE</scope>
    <source>
        <strain evidence="1">JCM 4646</strain>
    </source>
</reference>